<evidence type="ECO:0000313" key="3">
    <source>
        <dbReference type="Proteomes" id="UP000033434"/>
    </source>
</evidence>
<dbReference type="EMBL" id="AUXW01000154">
    <property type="protein sequence ID" value="KKE83010.1"/>
    <property type="molecule type" value="Genomic_DNA"/>
</dbReference>
<dbReference type="PATRIC" id="fig|1129367.4.peg.3094"/>
<keyword evidence="1" id="KW-0812">Transmembrane</keyword>
<reference evidence="2 3" key="1">
    <citation type="journal article" date="2015" name="BMC Genomics">
        <title>Genome mining reveals unlocked bioactive potential of marine Gram-negative bacteria.</title>
        <authorList>
            <person name="Machado H."/>
            <person name="Sonnenschein E.C."/>
            <person name="Melchiorsen J."/>
            <person name="Gram L."/>
        </authorList>
    </citation>
    <scope>NUCLEOTIDE SEQUENCE [LARGE SCALE GENOMIC DNA]</scope>
    <source>
        <strain evidence="2 3">S4054</strain>
    </source>
</reference>
<organism evidence="2 3">
    <name type="scientific">Pseudoalteromonas luteoviolacea S4054</name>
    <dbReference type="NCBI Taxonomy" id="1129367"/>
    <lineage>
        <taxon>Bacteria</taxon>
        <taxon>Pseudomonadati</taxon>
        <taxon>Pseudomonadota</taxon>
        <taxon>Gammaproteobacteria</taxon>
        <taxon>Alteromonadales</taxon>
        <taxon>Pseudoalteromonadaceae</taxon>
        <taxon>Pseudoalteromonas</taxon>
    </lineage>
</organism>
<keyword evidence="1" id="KW-0472">Membrane</keyword>
<keyword evidence="1" id="KW-1133">Transmembrane helix</keyword>
<accession>A0A0F6AA06</accession>
<evidence type="ECO:0000313" key="2">
    <source>
        <dbReference type="EMBL" id="KKE83010.1"/>
    </source>
</evidence>
<protein>
    <submittedName>
        <fullName evidence="2">Uncharacterized protein</fullName>
    </submittedName>
</protein>
<name>A0A0F6AA06_9GAMM</name>
<feature type="transmembrane region" description="Helical" evidence="1">
    <location>
        <begin position="84"/>
        <end position="107"/>
    </location>
</feature>
<proteinExistence type="predicted"/>
<comment type="caution">
    <text evidence="2">The sequence shown here is derived from an EMBL/GenBank/DDBJ whole genome shotgun (WGS) entry which is preliminary data.</text>
</comment>
<dbReference type="RefSeq" id="WP_046356644.1">
    <property type="nucleotide sequence ID" value="NZ_AUXW01000154.1"/>
</dbReference>
<gene>
    <name evidence="2" type="ORF">N479_01490</name>
</gene>
<evidence type="ECO:0000256" key="1">
    <source>
        <dbReference type="SAM" id="Phobius"/>
    </source>
</evidence>
<dbReference type="Proteomes" id="UP000033434">
    <property type="component" value="Unassembled WGS sequence"/>
</dbReference>
<dbReference type="AlphaFoldDB" id="A0A0F6AA06"/>
<sequence>MTYLFLIIVSFGGALLCRKLSINKLKTIERYLSSAYPRIYHELSLDRFDIGKQASFEYNLAECSSVGKINSLGDSKLKNHMFELFAADVGALFFSFGCVLFLSIMVLDV</sequence>